<organism evidence="1 2">
    <name type="scientific">Boudabousia liubingyangii</name>
    <dbReference type="NCBI Taxonomy" id="1921764"/>
    <lineage>
        <taxon>Bacteria</taxon>
        <taxon>Bacillati</taxon>
        <taxon>Actinomycetota</taxon>
        <taxon>Actinomycetes</taxon>
        <taxon>Actinomycetales</taxon>
        <taxon>Actinomycetaceae</taxon>
        <taxon>Boudabousia</taxon>
    </lineage>
</organism>
<dbReference type="EMBL" id="MQSV01000004">
    <property type="protein sequence ID" value="OKL47237.1"/>
    <property type="molecule type" value="Genomic_DNA"/>
</dbReference>
<proteinExistence type="predicted"/>
<dbReference type="STRING" id="1921764.BSR28_07920"/>
<evidence type="ECO:0000313" key="2">
    <source>
        <dbReference type="Proteomes" id="UP000186785"/>
    </source>
</evidence>
<evidence type="ECO:0008006" key="3">
    <source>
        <dbReference type="Google" id="ProtNLM"/>
    </source>
</evidence>
<dbReference type="Proteomes" id="UP000186785">
    <property type="component" value="Unassembled WGS sequence"/>
</dbReference>
<accession>A0A1Q5PKT1</accession>
<gene>
    <name evidence="1" type="ORF">BSR29_06360</name>
</gene>
<keyword evidence="2" id="KW-1185">Reference proteome</keyword>
<protein>
    <recommendedName>
        <fullName evidence="3">ATP/GTP-binding protein</fullName>
    </recommendedName>
</protein>
<dbReference type="AlphaFoldDB" id="A0A1Q5PKT1"/>
<reference evidence="1 2" key="1">
    <citation type="submission" date="2016-11" db="EMBL/GenBank/DDBJ databases">
        <title>Actinomyces gypaetusis sp. nov. isolated from the vulture Gypaetus barbatus in Qinghai Tibet Plateau China.</title>
        <authorList>
            <person name="Meng X."/>
        </authorList>
    </citation>
    <scope>NUCLEOTIDE SEQUENCE [LARGE SCALE GENOMIC DNA]</scope>
    <source>
        <strain evidence="1 2">VUL4_2</strain>
    </source>
</reference>
<evidence type="ECO:0000313" key="1">
    <source>
        <dbReference type="EMBL" id="OKL47237.1"/>
    </source>
</evidence>
<sequence>MSPRRSNKRNQARHVPLNMARLGSVPRTVTRRGVTYSVRQVFSGQKDYICPGCGQTVFQGNPHVVVWSEGSIMGPAQDLAGRRHWHSSCWDRNLPPVA</sequence>
<comment type="caution">
    <text evidence="1">The sequence shown here is derived from an EMBL/GenBank/DDBJ whole genome shotgun (WGS) entry which is preliminary data.</text>
</comment>
<name>A0A1Q5PKT1_9ACTO</name>